<protein>
    <recommendedName>
        <fullName evidence="1">RTR1-type domain-containing protein</fullName>
    </recommendedName>
</protein>
<gene>
    <name evidence="2" type="ORF">DRF68_19975</name>
</gene>
<dbReference type="Proteomes" id="UP000256924">
    <property type="component" value="Unassembled WGS sequence"/>
</dbReference>
<evidence type="ECO:0000313" key="3">
    <source>
        <dbReference type="Proteomes" id="UP000256924"/>
    </source>
</evidence>
<accession>A0A3D9AH91</accession>
<dbReference type="PROSITE" id="PS51479">
    <property type="entry name" value="ZF_RTR1"/>
    <property type="match status" value="1"/>
</dbReference>
<name>A0A3D9AH91_9FLAO</name>
<evidence type="ECO:0000259" key="1">
    <source>
        <dbReference type="PROSITE" id="PS51479"/>
    </source>
</evidence>
<feature type="domain" description="RTR1-type" evidence="1">
    <location>
        <begin position="511"/>
        <end position="594"/>
    </location>
</feature>
<sequence>MAINTKIKQELQRNLDSLFKYRETRRTQEEIINDILSILYNIRKETFLPFVLQMKNFIQFRDSLDEFKVLKSPIKQFAYLIDLYFSQEHLETEDMPNENDWKNIIKFLDEIEMTYFGEIGFFEEDITENFQLDKISVSLKSFFEYYANGQLSFDEQTIHRIQSNFSRFDDDIFREYGFRVLDLITFCVCVNNILQEKADKCLYYHQHPEKWQELTSAFIDRGLSDPRDWATQPELENMIGFMMKPGYIFILTKKDLVSINLPDSVIDNLIAFFKYDESKIKNQTVYYADNRQYFETPLIKLNDNEILFSNGKFLLEAFYNRINLKLSEIKKEKYTQFKNKMLEKKCLEVFKHSFKDDARFFTSFYFDKANKAEQDLAIFYKGTFLIIEIKDFKFRAPLRNPIKAFDKIRSDFKGGIQKAYDQCRRLEKKIGEGKDFKIYDIKTSKELFEVRPQKIKNIYSIIVTQYKYGGIQTNLEELLIKDKEDLYPWSVCIDDLEIFLLTLLKIKNESSINTFFTYLDYREAFHERLICGDELEMCGWFLTSPTMFKKLADKEETVTTDIKMSDIFDAHYQNGLGFQNEINFIEKRKAKLREYAKRFEVNFVSGGDLQM</sequence>
<dbReference type="RefSeq" id="WP_116100082.1">
    <property type="nucleotide sequence ID" value="NZ_QNVU01000074.1"/>
</dbReference>
<keyword evidence="3" id="KW-1185">Reference proteome</keyword>
<reference evidence="2 3" key="1">
    <citation type="journal article" date="2004" name="Emerg. Infect. Dis.">
        <title>Amoebae-resisting bacteria isolated from human nasal swabs by amoebal coculture.</title>
        <authorList>
            <person name="Greub G."/>
            <person name="La Scola B."/>
            <person name="Raoult D."/>
        </authorList>
    </citation>
    <scope>NUCLEOTIDE SEQUENCE [LARGE SCALE GENOMIC DNA]</scope>
    <source>
        <strain evidence="2 3">CCUG 51329</strain>
    </source>
</reference>
<evidence type="ECO:0000313" key="2">
    <source>
        <dbReference type="EMBL" id="REC40531.1"/>
    </source>
</evidence>
<organism evidence="2 3">
    <name type="scientific">Candidatus Chryseobacterium massiliense</name>
    <dbReference type="NCBI Taxonomy" id="204089"/>
    <lineage>
        <taxon>Bacteria</taxon>
        <taxon>Pseudomonadati</taxon>
        <taxon>Bacteroidota</taxon>
        <taxon>Flavobacteriia</taxon>
        <taxon>Flavobacteriales</taxon>
        <taxon>Weeksellaceae</taxon>
        <taxon>Chryseobacterium group</taxon>
        <taxon>Chryseobacterium</taxon>
    </lineage>
</organism>
<proteinExistence type="predicted"/>
<comment type="caution">
    <text evidence="2">The sequence shown here is derived from an EMBL/GenBank/DDBJ whole genome shotgun (WGS) entry which is preliminary data.</text>
</comment>
<dbReference type="InterPro" id="IPR007308">
    <property type="entry name" value="Rtr1/RPAP2_dom"/>
</dbReference>
<dbReference type="AlphaFoldDB" id="A0A3D9AH91"/>
<dbReference type="EMBL" id="QNVU01000074">
    <property type="protein sequence ID" value="REC40531.1"/>
    <property type="molecule type" value="Genomic_DNA"/>
</dbReference>